<name>A0A9P1FWX7_9DINO</name>
<dbReference type="Proteomes" id="UP001152797">
    <property type="component" value="Unassembled WGS sequence"/>
</dbReference>
<comment type="caution">
    <text evidence="2">The sequence shown here is derived from an EMBL/GenBank/DDBJ whole genome shotgun (WGS) entry which is preliminary data.</text>
</comment>
<sequence length="575" mass="64305">VCVPTGTDSQPTPYTRRVARPDLTALRGTSLAAQEARATLITKVQEECQAWFENTSLPIPSSFGFRRGLGTDDALFMIRRLDEEIGLVCGIPWRWQDRMNLESSWTRKNDDRQCHRALVETTIFADDTTLHGDRQELHVSDALGPSGMDCFASAVAQWGSEEHAGKRELHTYGTETDTCLVGIPPLAAAMEQEQMRWLGHIARMQSDQPRTYSKMFARGTLDAGEFQRVAAAAGGRISADRRSLPEAFEHGHVPRDGGNRLLKPKRAKLNSSASAVPSQSLLYHRRDKELPRQLTPTCRDLSGDTPSKELITPDKISAESRQPKETNGTCGWTPPPGTKTAQYTEAAQHWRKCRGEKAPQAPKEQKLAVLAQAGQTAAQIAKDSAEASWTTWTKEISEKHPQLASSRKSSETRSRKDPAWRRRAADKAAAKRRENGALEGIPSYLAVLYKVRSPLASERPETHRMRPNGQKDRYPLLDPVIHSLLTDLRKVCFTVGSRDLLSAALPFTRTRQDAKALFRAVTRAKAGNHVGDFDQTTTLEATDPDDVDPRIRHALRIRARKLVLREIQRDRFDFE</sequence>
<gene>
    <name evidence="2" type="ORF">C1SCF055_LOCUS18091</name>
</gene>
<feature type="compositionally biased region" description="Basic and acidic residues" evidence="1">
    <location>
        <begin position="408"/>
        <end position="434"/>
    </location>
</feature>
<feature type="region of interest" description="Disordered" evidence="1">
    <location>
        <begin position="396"/>
        <end position="434"/>
    </location>
</feature>
<evidence type="ECO:0000313" key="4">
    <source>
        <dbReference type="Proteomes" id="UP001152797"/>
    </source>
</evidence>
<organism evidence="2">
    <name type="scientific">Cladocopium goreaui</name>
    <dbReference type="NCBI Taxonomy" id="2562237"/>
    <lineage>
        <taxon>Eukaryota</taxon>
        <taxon>Sar</taxon>
        <taxon>Alveolata</taxon>
        <taxon>Dinophyceae</taxon>
        <taxon>Suessiales</taxon>
        <taxon>Symbiodiniaceae</taxon>
        <taxon>Cladocopium</taxon>
    </lineage>
</organism>
<keyword evidence="4" id="KW-1185">Reference proteome</keyword>
<reference evidence="3 4" key="2">
    <citation type="submission" date="2024-05" db="EMBL/GenBank/DDBJ databases">
        <authorList>
            <person name="Chen Y."/>
            <person name="Shah S."/>
            <person name="Dougan E. K."/>
            <person name="Thang M."/>
            <person name="Chan C."/>
        </authorList>
    </citation>
    <scope>NUCLEOTIDE SEQUENCE [LARGE SCALE GENOMIC DNA]</scope>
</reference>
<dbReference type="EMBL" id="CAMXCT020001557">
    <property type="protein sequence ID" value="CAL1144536.1"/>
    <property type="molecule type" value="Genomic_DNA"/>
</dbReference>
<feature type="non-terminal residue" evidence="2">
    <location>
        <position position="1"/>
    </location>
</feature>
<evidence type="ECO:0000313" key="3">
    <source>
        <dbReference type="EMBL" id="CAL4778473.1"/>
    </source>
</evidence>
<proteinExistence type="predicted"/>
<protein>
    <submittedName>
        <fullName evidence="2">Uncharacterized protein</fullName>
    </submittedName>
</protein>
<evidence type="ECO:0000313" key="2">
    <source>
        <dbReference type="EMBL" id="CAI3991161.1"/>
    </source>
</evidence>
<reference evidence="2" key="1">
    <citation type="submission" date="2022-10" db="EMBL/GenBank/DDBJ databases">
        <authorList>
            <person name="Chen Y."/>
            <person name="Dougan E. K."/>
            <person name="Chan C."/>
            <person name="Rhodes N."/>
            <person name="Thang M."/>
        </authorList>
    </citation>
    <scope>NUCLEOTIDE SEQUENCE</scope>
</reference>
<dbReference type="OrthoDB" id="10658709at2759"/>
<dbReference type="AlphaFoldDB" id="A0A9P1FWX7"/>
<feature type="non-terminal residue" evidence="2">
    <location>
        <position position="575"/>
    </location>
</feature>
<accession>A0A9P1FWX7</accession>
<feature type="region of interest" description="Disordered" evidence="1">
    <location>
        <begin position="315"/>
        <end position="337"/>
    </location>
</feature>
<dbReference type="EMBL" id="CAMXCT010001557">
    <property type="protein sequence ID" value="CAI3991161.1"/>
    <property type="molecule type" value="Genomic_DNA"/>
</dbReference>
<evidence type="ECO:0000256" key="1">
    <source>
        <dbReference type="SAM" id="MobiDB-lite"/>
    </source>
</evidence>
<dbReference type="EMBL" id="CAMXCT030001557">
    <property type="protein sequence ID" value="CAL4778473.1"/>
    <property type="molecule type" value="Genomic_DNA"/>
</dbReference>